<evidence type="ECO:0000313" key="3">
    <source>
        <dbReference type="Proteomes" id="UP000650533"/>
    </source>
</evidence>
<accession>A0A8H8NTQ8</accession>
<dbReference type="GeneID" id="67031115"/>
<dbReference type="AlphaFoldDB" id="A0A8H8NTQ8"/>
<protein>
    <submittedName>
        <fullName evidence="2">Uncharacterized protein</fullName>
    </submittedName>
</protein>
<feature type="region of interest" description="Disordered" evidence="1">
    <location>
        <begin position="293"/>
        <end position="477"/>
    </location>
</feature>
<dbReference type="EMBL" id="CP059662">
    <property type="protein sequence ID" value="QRW19861.1"/>
    <property type="molecule type" value="Genomic_DNA"/>
</dbReference>
<organism evidence="2 3">
    <name type="scientific">Rhizoctonia solani</name>
    <dbReference type="NCBI Taxonomy" id="456999"/>
    <lineage>
        <taxon>Eukaryota</taxon>
        <taxon>Fungi</taxon>
        <taxon>Dikarya</taxon>
        <taxon>Basidiomycota</taxon>
        <taxon>Agaricomycotina</taxon>
        <taxon>Agaricomycetes</taxon>
        <taxon>Cantharellales</taxon>
        <taxon>Ceratobasidiaceae</taxon>
        <taxon>Rhizoctonia</taxon>
    </lineage>
</organism>
<proteinExistence type="predicted"/>
<reference evidence="2" key="1">
    <citation type="submission" date="2020-05" db="EMBL/GenBank/DDBJ databases">
        <title>Evolutionary and genomic comparisons of hybrid uninucleate and nonhybrid Rhizoctonia fungi.</title>
        <authorList>
            <person name="Li C."/>
            <person name="Chen X."/>
        </authorList>
    </citation>
    <scope>NUCLEOTIDE SEQUENCE</scope>
    <source>
        <strain evidence="2">AG-1 IA</strain>
    </source>
</reference>
<name>A0A8H8NTQ8_9AGAM</name>
<dbReference type="InterPro" id="IPR025340">
    <property type="entry name" value="DUF4246"/>
</dbReference>
<feature type="compositionally biased region" description="Low complexity" evidence="1">
    <location>
        <begin position="302"/>
        <end position="313"/>
    </location>
</feature>
<sequence length="509" mass="55583">MMILFLVDPAVHRPSTSTVPPQQAEWRASGINANPVLRAAFDKLPPEIIDHINSMVEGGMTREEADDYRLKLIDEHTAFVEKNEREFFMASFDFDDILDSKHTSHRARHVHSTRVSSKPKRGFALPYHDADEEADWRRGVVKTLGEVHENVMDGIVEVEIRDSELSDMSVCVSDTIRDFHWRWDVMSVRKMAASILSAQLFMPLVTIAAVTSSLGVAAEDASDEALRTLAERKASTAKAMPVHHTRGFFSRPAIQTLLKCIAQVDGSSSTSPIKSKNTRNPSLMSIDMAEASADGTNKIPGSASVLARTSSSSPRLHGGGGHSRKGKGRDSSTEDEDEVIARKIPRGTTPRRSSVRPIDPEPAGTPVSKPRPITADPDSTATELETTRDWTKSVINTTFNEDEIAEPPLSQSSKPAPESPRPTDRSSPRKIENIRSARVLAPVRTPARAVAANKTDVFGTQTQTQASSDDSDREAELERRIRAAGAIGTAAVRTPAGGGLGSRMVRKKF</sequence>
<dbReference type="PANTHER" id="PTHR33119">
    <property type="entry name" value="IFI3P"/>
    <property type="match status" value="1"/>
</dbReference>
<evidence type="ECO:0000313" key="2">
    <source>
        <dbReference type="EMBL" id="QRW19861.1"/>
    </source>
</evidence>
<dbReference type="KEGG" id="rsx:RhiXN_08836"/>
<feature type="compositionally biased region" description="Low complexity" evidence="1">
    <location>
        <begin position="437"/>
        <end position="452"/>
    </location>
</feature>
<gene>
    <name evidence="2" type="ORF">RhiXN_08836</name>
</gene>
<evidence type="ECO:0000256" key="1">
    <source>
        <dbReference type="SAM" id="MobiDB-lite"/>
    </source>
</evidence>
<feature type="compositionally biased region" description="Polar residues" evidence="1">
    <location>
        <begin position="458"/>
        <end position="468"/>
    </location>
</feature>
<feature type="compositionally biased region" description="Basic and acidic residues" evidence="1">
    <location>
        <begin position="421"/>
        <end position="435"/>
    </location>
</feature>
<dbReference type="PANTHER" id="PTHR33119:SF1">
    <property type="entry name" value="FE2OG DIOXYGENASE DOMAIN-CONTAINING PROTEIN"/>
    <property type="match status" value="1"/>
</dbReference>
<dbReference type="RefSeq" id="XP_043180098.1">
    <property type="nucleotide sequence ID" value="XM_043328652.1"/>
</dbReference>
<dbReference type="Proteomes" id="UP000650533">
    <property type="component" value="Chromosome 5"/>
</dbReference>